<evidence type="ECO:0000256" key="4">
    <source>
        <dbReference type="SAM" id="MobiDB-lite"/>
    </source>
</evidence>
<sequence>MERAAAVSGAPSASITSETSCPPIFSRLSWSSEPLTRRLEALVADGIVERRAYQQRPLRHEYHLTEAGRELVPVLMALMAWADKWATSSGGPSVRLVHDECGHQFTPQVCCSECAKPVTAQSVTALPGPGAASGPGPQCSPASTNCRRSLMGSSEPRKATRPNRSLTRLRVPPIGSQSASDVTMIISPNSRVSR</sequence>
<keyword evidence="7" id="KW-1185">Reference proteome</keyword>
<feature type="domain" description="HTH hxlR-type" evidence="5">
    <location>
        <begin position="1"/>
        <end position="90"/>
    </location>
</feature>
<dbReference type="PANTHER" id="PTHR33204:SF18">
    <property type="entry name" value="TRANSCRIPTIONAL REGULATORY PROTEIN"/>
    <property type="match status" value="1"/>
</dbReference>
<reference evidence="6 7" key="1">
    <citation type="submission" date="2020-04" db="EMBL/GenBank/DDBJ databases">
        <title>MicrobeNet Type strains.</title>
        <authorList>
            <person name="Nicholson A.C."/>
        </authorList>
    </citation>
    <scope>NUCLEOTIDE SEQUENCE [LARGE SCALE GENOMIC DNA]</scope>
    <source>
        <strain evidence="6 7">DSM 44960</strain>
    </source>
</reference>
<dbReference type="InterPro" id="IPR036390">
    <property type="entry name" value="WH_DNA-bd_sf"/>
</dbReference>
<dbReference type="GO" id="GO:0003677">
    <property type="term" value="F:DNA binding"/>
    <property type="evidence" value="ECO:0007669"/>
    <property type="project" value="UniProtKB-KW"/>
</dbReference>
<keyword evidence="1" id="KW-0805">Transcription regulation</keyword>
<dbReference type="InterPro" id="IPR036388">
    <property type="entry name" value="WH-like_DNA-bd_sf"/>
</dbReference>
<evidence type="ECO:0000256" key="2">
    <source>
        <dbReference type="ARBA" id="ARBA00023125"/>
    </source>
</evidence>
<evidence type="ECO:0000313" key="7">
    <source>
        <dbReference type="Proteomes" id="UP000572007"/>
    </source>
</evidence>
<dbReference type="AlphaFoldDB" id="A0A846VYG8"/>
<evidence type="ECO:0000313" key="6">
    <source>
        <dbReference type="EMBL" id="NKX85775.1"/>
    </source>
</evidence>
<proteinExistence type="predicted"/>
<dbReference type="PANTHER" id="PTHR33204">
    <property type="entry name" value="TRANSCRIPTIONAL REGULATOR, MARR FAMILY"/>
    <property type="match status" value="1"/>
</dbReference>
<dbReference type="PROSITE" id="PS51118">
    <property type="entry name" value="HTH_HXLR"/>
    <property type="match status" value="1"/>
</dbReference>
<name>A0A846VYG8_9NOCA</name>
<evidence type="ECO:0000259" key="5">
    <source>
        <dbReference type="PROSITE" id="PS51118"/>
    </source>
</evidence>
<keyword evidence="2" id="KW-0238">DNA-binding</keyword>
<dbReference type="Pfam" id="PF01638">
    <property type="entry name" value="HxlR"/>
    <property type="match status" value="1"/>
</dbReference>
<protein>
    <submittedName>
        <fullName evidence="6">Helix-turn-helix transcriptional regulator</fullName>
    </submittedName>
</protein>
<keyword evidence="3" id="KW-0804">Transcription</keyword>
<dbReference type="InterPro" id="IPR002577">
    <property type="entry name" value="HTH_HxlR"/>
</dbReference>
<organism evidence="6 7">
    <name type="scientific">Nocardia coubleae</name>
    <dbReference type="NCBI Taxonomy" id="356147"/>
    <lineage>
        <taxon>Bacteria</taxon>
        <taxon>Bacillati</taxon>
        <taxon>Actinomycetota</taxon>
        <taxon>Actinomycetes</taxon>
        <taxon>Mycobacteriales</taxon>
        <taxon>Nocardiaceae</taxon>
        <taxon>Nocardia</taxon>
    </lineage>
</organism>
<accession>A0A846VYG8</accession>
<evidence type="ECO:0000256" key="3">
    <source>
        <dbReference type="ARBA" id="ARBA00023163"/>
    </source>
</evidence>
<dbReference type="EMBL" id="JAAXOM010000001">
    <property type="protein sequence ID" value="NKX85775.1"/>
    <property type="molecule type" value="Genomic_DNA"/>
</dbReference>
<gene>
    <name evidence="6" type="ORF">HGA10_00410</name>
</gene>
<evidence type="ECO:0000256" key="1">
    <source>
        <dbReference type="ARBA" id="ARBA00023015"/>
    </source>
</evidence>
<comment type="caution">
    <text evidence="6">The sequence shown here is derived from an EMBL/GenBank/DDBJ whole genome shotgun (WGS) entry which is preliminary data.</text>
</comment>
<feature type="compositionally biased region" description="Low complexity" evidence="4">
    <location>
        <begin position="126"/>
        <end position="143"/>
    </location>
</feature>
<dbReference type="Proteomes" id="UP000572007">
    <property type="component" value="Unassembled WGS sequence"/>
</dbReference>
<dbReference type="RefSeq" id="WP_084456327.1">
    <property type="nucleotide sequence ID" value="NZ_JAAXOM010000001.1"/>
</dbReference>
<feature type="compositionally biased region" description="Polar residues" evidence="4">
    <location>
        <begin position="175"/>
        <end position="194"/>
    </location>
</feature>
<dbReference type="SUPFAM" id="SSF46785">
    <property type="entry name" value="Winged helix' DNA-binding domain"/>
    <property type="match status" value="1"/>
</dbReference>
<feature type="region of interest" description="Disordered" evidence="4">
    <location>
        <begin position="126"/>
        <end position="194"/>
    </location>
</feature>
<dbReference type="Gene3D" id="1.10.10.10">
    <property type="entry name" value="Winged helix-like DNA-binding domain superfamily/Winged helix DNA-binding domain"/>
    <property type="match status" value="1"/>
</dbReference>